<keyword evidence="3" id="KW-1185">Reference proteome</keyword>
<protein>
    <submittedName>
        <fullName evidence="2">DUF1036 domain-containing protein</fullName>
    </submittedName>
</protein>
<gene>
    <name evidence="2" type="ORF">ACFSCT_09090</name>
</gene>
<dbReference type="Proteomes" id="UP001597213">
    <property type="component" value="Unassembled WGS sequence"/>
</dbReference>
<evidence type="ECO:0000313" key="2">
    <source>
        <dbReference type="EMBL" id="MFD1881869.1"/>
    </source>
</evidence>
<feature type="signal peptide" evidence="1">
    <location>
        <begin position="1"/>
        <end position="18"/>
    </location>
</feature>
<reference evidence="3" key="1">
    <citation type="journal article" date="2019" name="Int. J. Syst. Evol. Microbiol.">
        <title>The Global Catalogue of Microorganisms (GCM) 10K type strain sequencing project: providing services to taxonomists for standard genome sequencing and annotation.</title>
        <authorList>
            <consortium name="The Broad Institute Genomics Platform"/>
            <consortium name="The Broad Institute Genome Sequencing Center for Infectious Disease"/>
            <person name="Wu L."/>
            <person name="Ma J."/>
        </authorList>
    </citation>
    <scope>NUCLEOTIDE SEQUENCE [LARGE SCALE GENOMIC DNA]</scope>
    <source>
        <strain evidence="3">CCUG 56029</strain>
    </source>
</reference>
<dbReference type="Pfam" id="PF06282">
    <property type="entry name" value="DUF1036"/>
    <property type="match status" value="1"/>
</dbReference>
<organism evidence="2 3">
    <name type="scientific">Paracoccus pacificus</name>
    <dbReference type="NCBI Taxonomy" id="1463598"/>
    <lineage>
        <taxon>Bacteria</taxon>
        <taxon>Pseudomonadati</taxon>
        <taxon>Pseudomonadota</taxon>
        <taxon>Alphaproteobacteria</taxon>
        <taxon>Rhodobacterales</taxon>
        <taxon>Paracoccaceae</taxon>
        <taxon>Paracoccus</taxon>
    </lineage>
</organism>
<name>A0ABW4R884_9RHOB</name>
<dbReference type="InterPro" id="IPR009380">
    <property type="entry name" value="DUF1036"/>
</dbReference>
<evidence type="ECO:0000313" key="3">
    <source>
        <dbReference type="Proteomes" id="UP001597213"/>
    </source>
</evidence>
<sequence length="144" mass="15578">MRKAVLAMVVASVPAVFAAMAMAQAGDDAPGFRVCNQSFDVLNLAVGQPSESGFSTRGWWRIAPNQCATLIREPLTARYLYAFATDVFGKAVLAGAVQMCVEPRRFVIDGAADCLVRGYLDARFIEIDTGRAKGWTLFVAARPE</sequence>
<proteinExistence type="predicted"/>
<comment type="caution">
    <text evidence="2">The sequence shown here is derived from an EMBL/GenBank/DDBJ whole genome shotgun (WGS) entry which is preliminary data.</text>
</comment>
<feature type="chain" id="PRO_5045772624" evidence="1">
    <location>
        <begin position="19"/>
        <end position="144"/>
    </location>
</feature>
<keyword evidence="1" id="KW-0732">Signal</keyword>
<accession>A0ABW4R884</accession>
<dbReference type="RefSeq" id="WP_379142080.1">
    <property type="nucleotide sequence ID" value="NZ_JBHUEN010000021.1"/>
</dbReference>
<dbReference type="EMBL" id="JBHUEN010000021">
    <property type="protein sequence ID" value="MFD1881869.1"/>
    <property type="molecule type" value="Genomic_DNA"/>
</dbReference>
<evidence type="ECO:0000256" key="1">
    <source>
        <dbReference type="SAM" id="SignalP"/>
    </source>
</evidence>